<dbReference type="SUPFAM" id="SSF51395">
    <property type="entry name" value="FMN-linked oxidoreductases"/>
    <property type="match status" value="2"/>
</dbReference>
<dbReference type="InterPro" id="IPR013785">
    <property type="entry name" value="Aldolase_TIM"/>
</dbReference>
<feature type="domain" description="FMN hydroxy acid dehydrogenase" evidence="7">
    <location>
        <begin position="14"/>
        <end position="369"/>
    </location>
</feature>
<dbReference type="InterPro" id="IPR012133">
    <property type="entry name" value="Alpha-hydoxy_acid_DH_FMN"/>
</dbReference>
<dbReference type="InterPro" id="IPR000262">
    <property type="entry name" value="FMN-dep_DH"/>
</dbReference>
<dbReference type="FunFam" id="3.20.20.70:FF:000056">
    <property type="entry name" value="hydroxyacid oxidase 2"/>
    <property type="match status" value="2"/>
</dbReference>
<dbReference type="PANTHER" id="PTHR10578:SF149">
    <property type="entry name" value="2-HYDROXYACID OXIDASE 2"/>
    <property type="match status" value="1"/>
</dbReference>
<dbReference type="CDD" id="cd02809">
    <property type="entry name" value="alpha_hydroxyacid_oxid_FMN"/>
    <property type="match status" value="2"/>
</dbReference>
<dbReference type="AlphaFoldDB" id="A0A1S3HI97"/>
<dbReference type="KEGG" id="lak:106155094"/>
<evidence type="ECO:0000256" key="4">
    <source>
        <dbReference type="ARBA" id="ARBA00024042"/>
    </source>
</evidence>
<dbReference type="GeneID" id="106155094"/>
<dbReference type="Gene3D" id="3.20.20.70">
    <property type="entry name" value="Aldolase class I"/>
    <property type="match status" value="2"/>
</dbReference>
<comment type="catalytic activity">
    <reaction evidence="5">
        <text>a (2S)-2-hydroxycarboxylate + O2 = a 2-oxocarboxylate + H2O2</text>
        <dbReference type="Rhea" id="RHEA:16789"/>
        <dbReference type="ChEBI" id="CHEBI:15379"/>
        <dbReference type="ChEBI" id="CHEBI:16240"/>
        <dbReference type="ChEBI" id="CHEBI:35179"/>
        <dbReference type="ChEBI" id="CHEBI:58123"/>
        <dbReference type="EC" id="1.1.3.15"/>
    </reaction>
    <physiologicalReaction direction="left-to-right" evidence="5">
        <dbReference type="Rhea" id="RHEA:16790"/>
    </physiologicalReaction>
</comment>
<evidence type="ECO:0000259" key="7">
    <source>
        <dbReference type="PROSITE" id="PS51349"/>
    </source>
</evidence>
<dbReference type="InterPro" id="IPR037396">
    <property type="entry name" value="FMN_HAD"/>
</dbReference>
<dbReference type="InParanoid" id="A0A1S3HI97"/>
<evidence type="ECO:0000256" key="2">
    <source>
        <dbReference type="ARBA" id="ARBA00013087"/>
    </source>
</evidence>
<dbReference type="STRING" id="7574.A0A1S3HI97"/>
<organism evidence="8 9">
    <name type="scientific">Lingula anatina</name>
    <name type="common">Brachiopod</name>
    <name type="synonym">Lingula unguis</name>
    <dbReference type="NCBI Taxonomy" id="7574"/>
    <lineage>
        <taxon>Eukaryota</taxon>
        <taxon>Metazoa</taxon>
        <taxon>Spiralia</taxon>
        <taxon>Lophotrochozoa</taxon>
        <taxon>Brachiopoda</taxon>
        <taxon>Linguliformea</taxon>
        <taxon>Lingulata</taxon>
        <taxon>Lingulida</taxon>
        <taxon>Linguloidea</taxon>
        <taxon>Lingulidae</taxon>
        <taxon>Lingula</taxon>
    </lineage>
</organism>
<evidence type="ECO:0000256" key="3">
    <source>
        <dbReference type="ARBA" id="ARBA00023002"/>
    </source>
</evidence>
<comment type="cofactor">
    <cofactor evidence="1">
        <name>FMN</name>
        <dbReference type="ChEBI" id="CHEBI:58210"/>
    </cofactor>
</comment>
<proteinExistence type="inferred from homology"/>
<dbReference type="Proteomes" id="UP000085678">
    <property type="component" value="Unplaced"/>
</dbReference>
<evidence type="ECO:0000313" key="8">
    <source>
        <dbReference type="Proteomes" id="UP000085678"/>
    </source>
</evidence>
<dbReference type="PANTHER" id="PTHR10578">
    <property type="entry name" value="S -2-HYDROXY-ACID OXIDASE-RELATED"/>
    <property type="match status" value="1"/>
</dbReference>
<comment type="similarity">
    <text evidence="4">Belongs to the FMN-dependent alpha-hydroxy acid dehydrogenase family.</text>
</comment>
<reference evidence="9" key="1">
    <citation type="submission" date="2025-08" db="UniProtKB">
        <authorList>
            <consortium name="RefSeq"/>
        </authorList>
    </citation>
    <scope>IDENTIFICATION</scope>
    <source>
        <tissue evidence="9">Gonads</tissue>
    </source>
</reference>
<evidence type="ECO:0000256" key="6">
    <source>
        <dbReference type="ARBA" id="ARBA00029327"/>
    </source>
</evidence>
<dbReference type="RefSeq" id="XP_013385206.1">
    <property type="nucleotide sequence ID" value="XM_013529752.1"/>
</dbReference>
<evidence type="ECO:0000256" key="5">
    <source>
        <dbReference type="ARBA" id="ARBA00029325"/>
    </source>
</evidence>
<accession>A0A1S3HI97</accession>
<keyword evidence="8" id="KW-1185">Reference proteome</keyword>
<sequence length="794" mass="87091">MSVPTELLTRAAGDVGRTLVNVYAYKDAAKRQLDPDAYMFIEAVQTAGQTHGENIEAFKRFRLRPRFLRDVSVIDTSTRILGHSIKIPIGISPSGLHKWLHPEGTIGTASAAAAKNTVMILAGATTTPLEELTKAVPDALLWMQMYMAKPRSVMLKFLRRVEAAGFWAIVLSLDEVSGRRIPWYSRDAYDIPDWVTFPNFPKPVTDRRATTADFLENVDTVTWEDVDWLKKFTKLPIILKGISTAEDAELAVHHGADAVFVSNHGGRTIDGVPATIDVLPEVVRAVRGRCEVYVDGGVRTGRDIFTALALGARAVFIGRPALYGLAINGAKGVQGVLDVLTKELESIMALTGVTRIDEINSSYVVKQSHYDNVSRPSGGSTLSACCALQILFLFVPPSRRVTMAVPLNLMTILLVTCTAGNVTCRLVNVRAYKDAAEHQVDPDAFILMESAYAAGLTNDDNLNAYKRFRLRPRFLRDTSHIDTCTSALGYPIDIPIGISPSGLHKWFHPEGTIGTASAAAAKNTVMILAQVTTTPLEDVTKAVPDALLWMQMYMTKPRSVMLKFVRRVEEAGFKAIVLSVDEVRRRRISWSKRNVYNLPDWVTFPNLPYPVTDRRATVDDAYDNVFTLTWDDVDWLKDVSHIPIILKGILTAEDAELAVRHGADAVFVSNHGGRTLDGGPATIDALPEVVRAVRGRCDVYVDGGVRTGRDVFTALALGARAVFIGRPVLHGLATNGSQGVQDVLDILTNELESTMALTGVTRVDDINSSYVVRQNYYNYPVESSGDSDVTAECT</sequence>
<feature type="domain" description="FMN hydroxy acid dehydrogenase" evidence="7">
    <location>
        <begin position="421"/>
        <end position="776"/>
    </location>
</feature>
<dbReference type="GO" id="GO:0005777">
    <property type="term" value="C:peroxisome"/>
    <property type="evidence" value="ECO:0007669"/>
    <property type="project" value="UniProtKB-ARBA"/>
</dbReference>
<evidence type="ECO:0000256" key="1">
    <source>
        <dbReference type="ARBA" id="ARBA00001917"/>
    </source>
</evidence>
<gene>
    <name evidence="9" type="primary">LOC106155094</name>
</gene>
<dbReference type="EC" id="1.1.3.15" evidence="2"/>
<dbReference type="Pfam" id="PF01070">
    <property type="entry name" value="FMN_dh"/>
    <property type="match status" value="2"/>
</dbReference>
<dbReference type="GO" id="GO:0010181">
    <property type="term" value="F:FMN binding"/>
    <property type="evidence" value="ECO:0007669"/>
    <property type="project" value="InterPro"/>
</dbReference>
<protein>
    <recommendedName>
        <fullName evidence="2">(S)-2-hydroxy-acid oxidase</fullName>
        <ecNumber evidence="2">1.1.3.15</ecNumber>
    </recommendedName>
</protein>
<comment type="catalytic activity">
    <reaction evidence="6">
        <text>2-hydroxyoctanoate + O2 = 2-oxooctanoate + H2O2</text>
        <dbReference type="Rhea" id="RHEA:67940"/>
        <dbReference type="ChEBI" id="CHEBI:15379"/>
        <dbReference type="ChEBI" id="CHEBI:16240"/>
        <dbReference type="ChEBI" id="CHEBI:133514"/>
        <dbReference type="ChEBI" id="CHEBI:176689"/>
    </reaction>
    <physiologicalReaction direction="left-to-right" evidence="6">
        <dbReference type="Rhea" id="RHEA:67941"/>
    </physiologicalReaction>
</comment>
<evidence type="ECO:0000313" key="9">
    <source>
        <dbReference type="RefSeq" id="XP_013385206.1"/>
    </source>
</evidence>
<keyword evidence="3" id="KW-0560">Oxidoreductase</keyword>
<name>A0A1S3HI97_LINAN</name>
<dbReference type="GO" id="GO:0003973">
    <property type="term" value="F:(S)-2-hydroxy-acid oxidase activity"/>
    <property type="evidence" value="ECO:0007669"/>
    <property type="project" value="UniProtKB-EC"/>
</dbReference>
<dbReference type="PROSITE" id="PS51349">
    <property type="entry name" value="FMN_HYDROXY_ACID_DH_2"/>
    <property type="match status" value="2"/>
</dbReference>
<dbReference type="OrthoDB" id="25826at2759"/>